<dbReference type="PROSITE" id="PS50022">
    <property type="entry name" value="FA58C_3"/>
    <property type="match status" value="1"/>
</dbReference>
<feature type="domain" description="SLH" evidence="5">
    <location>
        <begin position="1163"/>
        <end position="1220"/>
    </location>
</feature>
<dbReference type="SUPFAM" id="SSF49299">
    <property type="entry name" value="PKD domain"/>
    <property type="match status" value="1"/>
</dbReference>
<dbReference type="Pfam" id="PF03644">
    <property type="entry name" value="Glyco_hydro_85"/>
    <property type="match status" value="1"/>
</dbReference>
<evidence type="ECO:0000259" key="3">
    <source>
        <dbReference type="PROSITE" id="PS50022"/>
    </source>
</evidence>
<dbReference type="InterPro" id="IPR022409">
    <property type="entry name" value="PKD/Chitinase_dom"/>
</dbReference>
<dbReference type="SMART" id="SM00089">
    <property type="entry name" value="PKD"/>
    <property type="match status" value="1"/>
</dbReference>
<feature type="domain" description="SLH" evidence="5">
    <location>
        <begin position="1105"/>
        <end position="1162"/>
    </location>
</feature>
<dbReference type="PROSITE" id="PS51272">
    <property type="entry name" value="SLH"/>
    <property type="match status" value="3"/>
</dbReference>
<protein>
    <submittedName>
        <fullName evidence="6">S-layer homology domain-containing protein</fullName>
    </submittedName>
</protein>
<feature type="chain" id="PRO_5047412103" evidence="2">
    <location>
        <begin position="26"/>
        <end position="1220"/>
    </location>
</feature>
<dbReference type="InterPro" id="IPR032979">
    <property type="entry name" value="ENGase"/>
</dbReference>
<feature type="domain" description="F5/8 type C" evidence="3">
    <location>
        <begin position="794"/>
        <end position="946"/>
    </location>
</feature>
<feature type="region of interest" description="Disordered" evidence="1">
    <location>
        <begin position="952"/>
        <end position="1042"/>
    </location>
</feature>
<organism evidence="6 7">
    <name type="scientific">Paenibacillus apiarius</name>
    <dbReference type="NCBI Taxonomy" id="46240"/>
    <lineage>
        <taxon>Bacteria</taxon>
        <taxon>Bacillati</taxon>
        <taxon>Bacillota</taxon>
        <taxon>Bacilli</taxon>
        <taxon>Bacillales</taxon>
        <taxon>Paenibacillaceae</taxon>
        <taxon>Paenibacillus</taxon>
    </lineage>
</organism>
<evidence type="ECO:0000259" key="4">
    <source>
        <dbReference type="PROSITE" id="PS50093"/>
    </source>
</evidence>
<dbReference type="SUPFAM" id="SSF49785">
    <property type="entry name" value="Galactose-binding domain-like"/>
    <property type="match status" value="1"/>
</dbReference>
<dbReference type="Gene3D" id="3.20.20.80">
    <property type="entry name" value="Glycosidases"/>
    <property type="match status" value="1"/>
</dbReference>
<feature type="compositionally biased region" description="Polar residues" evidence="1">
    <location>
        <begin position="1017"/>
        <end position="1041"/>
    </location>
</feature>
<dbReference type="InterPro" id="IPR000601">
    <property type="entry name" value="PKD_dom"/>
</dbReference>
<proteinExistence type="predicted"/>
<comment type="caution">
    <text evidence="6">The sequence shown here is derived from an EMBL/GenBank/DDBJ whole genome shotgun (WGS) entry which is preliminary data.</text>
</comment>
<feature type="signal peptide" evidence="2">
    <location>
        <begin position="1"/>
        <end position="25"/>
    </location>
</feature>
<keyword evidence="2" id="KW-0732">Signal</keyword>
<feature type="domain" description="PKD" evidence="4">
    <location>
        <begin position="714"/>
        <end position="782"/>
    </location>
</feature>
<evidence type="ECO:0000313" key="7">
    <source>
        <dbReference type="Proteomes" id="UP001207626"/>
    </source>
</evidence>
<dbReference type="InterPro" id="IPR000421">
    <property type="entry name" value="FA58C"/>
</dbReference>
<evidence type="ECO:0000259" key="5">
    <source>
        <dbReference type="PROSITE" id="PS51272"/>
    </source>
</evidence>
<feature type="compositionally biased region" description="Low complexity" evidence="1">
    <location>
        <begin position="953"/>
        <end position="1010"/>
    </location>
</feature>
<dbReference type="CDD" id="cd00146">
    <property type="entry name" value="PKD"/>
    <property type="match status" value="1"/>
</dbReference>
<dbReference type="InterPro" id="IPR013783">
    <property type="entry name" value="Ig-like_fold"/>
</dbReference>
<dbReference type="InterPro" id="IPR008979">
    <property type="entry name" value="Galactose-bd-like_sf"/>
</dbReference>
<dbReference type="Gene3D" id="2.60.120.260">
    <property type="entry name" value="Galactose-binding domain-like"/>
    <property type="match status" value="2"/>
</dbReference>
<dbReference type="PANTHER" id="PTHR13246">
    <property type="entry name" value="ENDO BETA N-ACETYLGLUCOSAMINIDASE"/>
    <property type="match status" value="1"/>
</dbReference>
<sequence length="1220" mass="134165">MKKKHSPWKVLLATTLLCSSLTAFAPSAFAEQPYSPYWFPQDLKQWQPGTNKDDAFNKSSIPLADRFKGKPVNDTASPDRSVTHLASMQAHTIGFPSQGSDDFHAYAFGYWQYIDQYVAWGGSAKQGIIVAPSADVIDAAHKNGVPVLGTIFFPPNAYGGDIEWLREVVQEENGRFPIADKLIQAAEYYGFDGWFINQETHDGTVEDAAQVQKFMKYFQEHKPADMKLLWYDSMVKDGNVSWQDALNEKNESFLQHGSQRVSDNMFVNFNWFKKGTVASSIDKARQLGRQPQDLLFGIDEQARGFSPNWNKLFEQSNEASVGLYRQDWTTFHNSEDTEDFYNKESMYWIGLNGTPERPVKDGAYWKGVSNYIVEKSVVNDMPFATHFNTGHGKQFAVLGDVVSNKTWNNLSLQDIMPTWRWITQSDGDPLKASFDFDRAYYGGSSLKLEGHLSPQNSTTAKLYAADLTVSEPTVVSATYFSNASHFDVKLGLTFKDQPNDVVLVNPEGIADSGVAVQRTVTAATYRQGPDLAARHAADTLTAATPATEPEYTASVTDSVYKPGQWNTMKYSLKPYAGRQISELSLYVGSEQDIADFSVNIGELSVYNESKQALPPGVSNLSVMDNEVKEGIYSDIRLSWDKLSSEVHHYEVYRVNQDGSKTFLGATPNSAYYVPNIRREGKEPHSTLEIVAVSPQFTRGESARVSMEWPAYPKPRADFTAEHVVVEPGEAVKFIDKSSEVTEARSWEFPGGTPSSSTDKNPVVVYDKEGTYPVVLTVKNSEGEDVQRQEQFIRVTRDEVALARNLALGKKVTASSFVSDGEAPQFAVDGKVTDNSKWCAVYTSKDKFPHWMVVDLGKDAKLSKFIIHHAESGGEGPSLNTRGFKIQLSNDGENWTDAVTVTDNSSAVSTHQIPLTNARYVKLITTQPSQTWADVAARIYEFEVHGVYAKKTDGNGSSGDNGASDNGNNSNNGTNDNGNSNNSANDNGNSSGTSDNGDSSNSSNDSTSATGMPLPDTTADQSESGNKSGDDTTSGKGTNETKQPVAFTDLNGHWAQDAIQRLIKEQVITAYPDGTFKPQQSMTRAEAAAMFARALQLNPDQASSVQFTDVADNHWAQGFIEAAAQQGIIAGKDAKKFKPNDSITREELSVMIVRALKLTDGAQALSFSDRDAVASWALEAVKTAAGHNLVKGYPDGTFQPKQSVSRAEAALMINRVMDKFQ</sequence>
<dbReference type="RefSeq" id="WP_087434122.1">
    <property type="nucleotide sequence ID" value="NZ_JAMDLV010000048.1"/>
</dbReference>
<dbReference type="InterPro" id="IPR054110">
    <property type="entry name" value="EndoD-like_D2"/>
</dbReference>
<feature type="domain" description="SLH" evidence="5">
    <location>
        <begin position="1041"/>
        <end position="1104"/>
    </location>
</feature>
<dbReference type="PANTHER" id="PTHR13246:SF1">
    <property type="entry name" value="CYTOSOLIC ENDO-BETA-N-ACETYLGLUCOSAMINIDASE"/>
    <property type="match status" value="1"/>
</dbReference>
<dbReference type="Pfam" id="PF00754">
    <property type="entry name" value="F5_F8_type_C"/>
    <property type="match status" value="1"/>
</dbReference>
<accession>A0ABT4E094</accession>
<gene>
    <name evidence="6" type="ORF">M5X09_25050</name>
</gene>
<dbReference type="EMBL" id="JAMDLW010000055">
    <property type="protein sequence ID" value="MCY9522890.1"/>
    <property type="molecule type" value="Genomic_DNA"/>
</dbReference>
<name>A0ABT4E094_9BACL</name>
<evidence type="ECO:0000256" key="2">
    <source>
        <dbReference type="SAM" id="SignalP"/>
    </source>
</evidence>
<dbReference type="Proteomes" id="UP001207626">
    <property type="component" value="Unassembled WGS sequence"/>
</dbReference>
<keyword evidence="7" id="KW-1185">Reference proteome</keyword>
<dbReference type="InterPro" id="IPR005201">
    <property type="entry name" value="TIM_ENGase"/>
</dbReference>
<dbReference type="InterPro" id="IPR001119">
    <property type="entry name" value="SLH_dom"/>
</dbReference>
<evidence type="ECO:0000256" key="1">
    <source>
        <dbReference type="SAM" id="MobiDB-lite"/>
    </source>
</evidence>
<dbReference type="InterPro" id="IPR035986">
    <property type="entry name" value="PKD_dom_sf"/>
</dbReference>
<dbReference type="Pfam" id="PF00801">
    <property type="entry name" value="PKD"/>
    <property type="match status" value="1"/>
</dbReference>
<reference evidence="6 7" key="1">
    <citation type="submission" date="2022-05" db="EMBL/GenBank/DDBJ databases">
        <title>Genome Sequencing of Bee-Associated Microbes.</title>
        <authorList>
            <person name="Dunlap C."/>
        </authorList>
    </citation>
    <scope>NUCLEOTIDE SEQUENCE [LARGE SCALE GENOMIC DNA]</scope>
    <source>
        <strain evidence="6 7">NRRL NRS-1438</strain>
    </source>
</reference>
<dbReference type="CDD" id="cd06547">
    <property type="entry name" value="GH85_ENGase"/>
    <property type="match status" value="1"/>
</dbReference>
<dbReference type="Gene3D" id="2.60.40.10">
    <property type="entry name" value="Immunoglobulins"/>
    <property type="match status" value="2"/>
</dbReference>
<evidence type="ECO:0000313" key="6">
    <source>
        <dbReference type="EMBL" id="MCY9522890.1"/>
    </source>
</evidence>
<dbReference type="Pfam" id="PF00395">
    <property type="entry name" value="SLH"/>
    <property type="match status" value="3"/>
</dbReference>
<dbReference type="PROSITE" id="PS50093">
    <property type="entry name" value="PKD"/>
    <property type="match status" value="1"/>
</dbReference>
<dbReference type="Pfam" id="PF21910">
    <property type="entry name" value="GH85_C"/>
    <property type="match status" value="1"/>
</dbReference>